<evidence type="ECO:0000256" key="1">
    <source>
        <dbReference type="SAM" id="Phobius"/>
    </source>
</evidence>
<reference evidence="2" key="2">
    <citation type="submission" date="2020-01" db="EMBL/GenBank/DDBJ databases">
        <authorList>
            <person name="Hornung B."/>
        </authorList>
    </citation>
    <scope>NUCLEOTIDE SEQUENCE</scope>
    <source>
        <strain evidence="2">PacBioINE</strain>
    </source>
</reference>
<proteinExistence type="predicted"/>
<dbReference type="EMBL" id="CDGJ01000078">
    <property type="protein sequence ID" value="CEJ08022.1"/>
    <property type="molecule type" value="Genomic_DNA"/>
</dbReference>
<organism evidence="2">
    <name type="scientific">Acididesulfobacillus acetoxydans</name>
    <dbReference type="NCBI Taxonomy" id="1561005"/>
    <lineage>
        <taxon>Bacteria</taxon>
        <taxon>Bacillati</taxon>
        <taxon>Bacillota</taxon>
        <taxon>Clostridia</taxon>
        <taxon>Eubacteriales</taxon>
        <taxon>Peptococcaceae</taxon>
        <taxon>Acididesulfobacillus</taxon>
    </lineage>
</organism>
<feature type="transmembrane region" description="Helical" evidence="1">
    <location>
        <begin position="6"/>
        <end position="25"/>
    </location>
</feature>
<keyword evidence="4" id="KW-1185">Reference proteome</keyword>
<protein>
    <submittedName>
        <fullName evidence="3">Stage III sporulation protein AF (Spore III AF)</fullName>
    </submittedName>
    <submittedName>
        <fullName evidence="2">Stage III sporulation protein AF (Spore_III_AF)</fullName>
    </submittedName>
</protein>
<reference evidence="3" key="1">
    <citation type="submission" date="2014-11" db="EMBL/GenBank/DDBJ databases">
        <authorList>
            <person name="Hornung B.V."/>
        </authorList>
    </citation>
    <scope>NUCLEOTIDE SEQUENCE</scope>
    <source>
        <strain evidence="3">INE</strain>
    </source>
</reference>
<feature type="transmembrane region" description="Helical" evidence="1">
    <location>
        <begin position="32"/>
        <end position="51"/>
    </location>
</feature>
<dbReference type="EMBL" id="LR746496">
    <property type="protein sequence ID" value="CAA7602135.1"/>
    <property type="molecule type" value="Genomic_DNA"/>
</dbReference>
<dbReference type="Pfam" id="PF09581">
    <property type="entry name" value="Spore_III_AF"/>
    <property type="match status" value="1"/>
</dbReference>
<keyword evidence="1" id="KW-1133">Transmembrane helix</keyword>
<dbReference type="AlphaFoldDB" id="A0A8S0Y3J4"/>
<gene>
    <name evidence="3" type="ORF">DEACI_2497</name>
    <name evidence="2" type="ORF">DEACI_2807</name>
</gene>
<accession>A0A8S0Y3J4</accession>
<evidence type="ECO:0000313" key="2">
    <source>
        <dbReference type="EMBL" id="CAA7602135.1"/>
    </source>
</evidence>
<dbReference type="InterPro" id="IPR014245">
    <property type="entry name" value="Spore_III_AF"/>
</dbReference>
<dbReference type="RefSeq" id="WP_240986854.1">
    <property type="nucleotide sequence ID" value="NZ_CDGJ01000078.1"/>
</dbReference>
<dbReference type="Proteomes" id="UP001071230">
    <property type="component" value="Unassembled WGS sequence"/>
</dbReference>
<evidence type="ECO:0000313" key="3">
    <source>
        <dbReference type="EMBL" id="CEJ08022.1"/>
    </source>
</evidence>
<name>A0A8S0Y3J4_9FIRM</name>
<keyword evidence="1" id="KW-0472">Membrane</keyword>
<keyword evidence="1" id="KW-0812">Transmembrane</keyword>
<evidence type="ECO:0000313" key="4">
    <source>
        <dbReference type="Proteomes" id="UP001071230"/>
    </source>
</evidence>
<sequence>MQALQTLIRNLAIILLLATFLEMLLPNKAMRGYVRLVMGLFVISAILNPLADFLHLPLALNIPAWTAASPQDVPVLAAEGQGNKLGRDAVLAQYRQILQHQIEALALGVKGVDKANVTIDFANDGGGLIEQPPLAKVSITLFTATTNIRPIRPIVIDGSRPAPPHAPAGNPLVQEVQNRVSTLMEIDPAKVDVEIAGPN</sequence>
<dbReference type="Proteomes" id="UP000836597">
    <property type="component" value="Chromosome"/>
</dbReference>
<dbReference type="KEGG" id="aacx:DEACI_2807"/>